<dbReference type="Pfam" id="PF18758">
    <property type="entry name" value="KDZ"/>
    <property type="match status" value="1"/>
</dbReference>
<keyword evidence="3" id="KW-1185">Reference proteome</keyword>
<dbReference type="OrthoDB" id="3364670at2759"/>
<reference evidence="3" key="2">
    <citation type="journal article" date="2011" name="Proc. Natl. Acad. Sci. U.S.A.">
        <title>Obligate biotrophy features unraveled by the genomic analysis of rust fungi.</title>
        <authorList>
            <person name="Duplessis S."/>
            <person name="Cuomo C.A."/>
            <person name="Lin Y.-C."/>
            <person name="Aerts A."/>
            <person name="Tisserant E."/>
            <person name="Veneault-Fourrey C."/>
            <person name="Joly D.L."/>
            <person name="Hacquard S."/>
            <person name="Amselem J."/>
            <person name="Cantarel B.L."/>
            <person name="Chiu R."/>
            <person name="Coutinho P.M."/>
            <person name="Feau N."/>
            <person name="Field M."/>
            <person name="Frey P."/>
            <person name="Gelhaye E."/>
            <person name="Goldberg J."/>
            <person name="Grabherr M.G."/>
            <person name="Kodira C.D."/>
            <person name="Kohler A."/>
            <person name="Kuees U."/>
            <person name="Lindquist E.A."/>
            <person name="Lucas S.M."/>
            <person name="Mago R."/>
            <person name="Mauceli E."/>
            <person name="Morin E."/>
            <person name="Murat C."/>
            <person name="Pangilinan J.L."/>
            <person name="Park R."/>
            <person name="Pearson M."/>
            <person name="Quesneville H."/>
            <person name="Rouhier N."/>
            <person name="Sakthikumar S."/>
            <person name="Salamov A.A."/>
            <person name="Schmutz J."/>
            <person name="Selles B."/>
            <person name="Shapiro H."/>
            <person name="Tanguay P."/>
            <person name="Tuskan G.A."/>
            <person name="Henrissat B."/>
            <person name="Van de Peer Y."/>
            <person name="Rouze P."/>
            <person name="Ellis J.G."/>
            <person name="Dodds P.N."/>
            <person name="Schein J.E."/>
            <person name="Zhong S."/>
            <person name="Hamelin R.C."/>
            <person name="Grigoriev I.V."/>
            <person name="Szabo L.J."/>
            <person name="Martin F."/>
        </authorList>
    </citation>
    <scope>NUCLEOTIDE SEQUENCE [LARGE SCALE GENOMIC DNA]</scope>
    <source>
        <strain evidence="3">CRL 75-36-700-3 / race SCCL</strain>
    </source>
</reference>
<dbReference type="HOGENOM" id="CLU_011407_4_1_1"/>
<dbReference type="Proteomes" id="UP000008783">
    <property type="component" value="Unassembled WGS sequence"/>
</dbReference>
<evidence type="ECO:0000313" key="2">
    <source>
        <dbReference type="EMBL" id="EFP78797.2"/>
    </source>
</evidence>
<dbReference type="RefSeq" id="XP_003323216.2">
    <property type="nucleotide sequence ID" value="XM_003323168.2"/>
</dbReference>
<dbReference type="InterPro" id="IPR040521">
    <property type="entry name" value="KDZ"/>
</dbReference>
<protein>
    <recommendedName>
        <fullName evidence="4">CxC1-like cysteine cluster associated with KDZ transposases domain-containing protein</fullName>
    </recommendedName>
</protein>
<dbReference type="PANTHER" id="PTHR33096">
    <property type="entry name" value="CXC2 DOMAIN-CONTAINING PROTEIN"/>
    <property type="match status" value="1"/>
</dbReference>
<accession>E3K3Z5</accession>
<sequence>MFWADSDTTDKTGKSATSDIRNPQRHHFSASKNYLDLLTPNNFIEPGVIKEMDEKIKQHEQAYRVRGRRDRCADSHKAADDKRNKSTWKACDDTGLMGCCCRHDSAVYLANISDGGENCKYPLAILNEVLKNVDSSKEIRVLYDIGCNLQKFINLRHLFPEDQHRLHFGTSVFHSPLRYATRNHRLAALAHKVRFHNKRGIDSLSSVAVERHKSGTEKLDTLYRQPNPFANPCTCYSLSFFQEQWASQRHFQTTHTEADHEKQEQLAAFLDQEASLNRLRAQLNEMVSSNIGTYDNIIQSLLDIASGVEQQGNVARALPAEHNILVGQDGLLTKFSLLVPRRRLQLLLWHSKSELYAHAVELFAERQPLYRGTHIGTTLSTRIMAAVERRKQPIETTIKKYNEYRAKFQALLAPDEHQDLDPQDLTYRKFVNMSLDDAFWQDVYLYNSREPWACNSDVRAGIQAMLATQRADEEMSFIQNELSSALSWAVNIYNSITGKIREIDRLVTELSESDEDEIDDEMESRWGDLLPSISLGDCEDDVKAQLVLNVLNDQLVKHKDIMLGWAPDVRSLWNMLHGEIPQRHEWFELITTLASQDNATPPLTAQTDEQIGPNEEGDEVTASELFIGMMDLNEDLHVAN</sequence>
<dbReference type="KEGG" id="pgr:PGTG_04753"/>
<gene>
    <name evidence="2" type="ORF">PGTG_04753</name>
</gene>
<evidence type="ECO:0000256" key="1">
    <source>
        <dbReference type="SAM" id="MobiDB-lite"/>
    </source>
</evidence>
<dbReference type="EMBL" id="DS178271">
    <property type="protein sequence ID" value="EFP78797.2"/>
    <property type="molecule type" value="Genomic_DNA"/>
</dbReference>
<proteinExistence type="predicted"/>
<dbReference type="eggNOG" id="ENOG502S2AH">
    <property type="taxonomic scope" value="Eukaryota"/>
</dbReference>
<dbReference type="InParanoid" id="E3K3Z5"/>
<reference key="1">
    <citation type="submission" date="2007-01" db="EMBL/GenBank/DDBJ databases">
        <title>The Genome Sequence of Puccinia graminis f. sp. tritici Strain CRL 75-36-700-3.</title>
        <authorList>
            <consortium name="The Broad Institute Genome Sequencing Platform"/>
            <person name="Birren B."/>
            <person name="Lander E."/>
            <person name="Galagan J."/>
            <person name="Nusbaum C."/>
            <person name="Devon K."/>
            <person name="Cuomo C."/>
            <person name="Jaffe D."/>
            <person name="Butler J."/>
            <person name="Alvarez P."/>
            <person name="Gnerre S."/>
            <person name="Grabherr M."/>
            <person name="Mauceli E."/>
            <person name="Brockman W."/>
            <person name="Young S."/>
            <person name="LaButti K."/>
            <person name="Sykes S."/>
            <person name="DeCaprio D."/>
            <person name="Crawford M."/>
            <person name="Koehrsen M."/>
            <person name="Engels R."/>
            <person name="Montgomery P."/>
            <person name="Pearson M."/>
            <person name="Howarth C."/>
            <person name="Larson L."/>
            <person name="White J."/>
            <person name="Zeng Q."/>
            <person name="Kodira C."/>
            <person name="Yandava C."/>
            <person name="Alvarado L."/>
            <person name="O'Leary S."/>
            <person name="Szabo L."/>
            <person name="Dean R."/>
            <person name="Schein J."/>
        </authorList>
    </citation>
    <scope>NUCLEOTIDE SEQUENCE</scope>
    <source>
        <strain>CRL 75-36-700-3</strain>
    </source>
</reference>
<evidence type="ECO:0008006" key="4">
    <source>
        <dbReference type="Google" id="ProtNLM"/>
    </source>
</evidence>
<dbReference type="VEuPathDB" id="FungiDB:PGTG_04753"/>
<name>E3K3Z5_PUCGT</name>
<organism evidence="2 3">
    <name type="scientific">Puccinia graminis f. sp. tritici (strain CRL 75-36-700-3 / race SCCL)</name>
    <name type="common">Black stem rust fungus</name>
    <dbReference type="NCBI Taxonomy" id="418459"/>
    <lineage>
        <taxon>Eukaryota</taxon>
        <taxon>Fungi</taxon>
        <taxon>Dikarya</taxon>
        <taxon>Basidiomycota</taxon>
        <taxon>Pucciniomycotina</taxon>
        <taxon>Pucciniomycetes</taxon>
        <taxon>Pucciniales</taxon>
        <taxon>Pucciniaceae</taxon>
        <taxon>Puccinia</taxon>
    </lineage>
</organism>
<evidence type="ECO:0000313" key="3">
    <source>
        <dbReference type="Proteomes" id="UP000008783"/>
    </source>
</evidence>
<dbReference type="GeneID" id="10536817"/>
<dbReference type="PANTHER" id="PTHR33096:SF1">
    <property type="entry name" value="CXC1-LIKE CYSTEINE CLUSTER ASSOCIATED WITH KDZ TRANSPOSASES DOMAIN-CONTAINING PROTEIN"/>
    <property type="match status" value="1"/>
</dbReference>
<feature type="region of interest" description="Disordered" evidence="1">
    <location>
        <begin position="1"/>
        <end position="25"/>
    </location>
</feature>
<dbReference type="AlphaFoldDB" id="E3K3Z5"/>